<dbReference type="Pfam" id="PF24877">
    <property type="entry name" value="ILV_EDD_C"/>
    <property type="match status" value="1"/>
</dbReference>
<evidence type="ECO:0000256" key="10">
    <source>
        <dbReference type="NCBIfam" id="TIGR01196"/>
    </source>
</evidence>
<gene>
    <name evidence="9" type="primary">edd</name>
    <name evidence="14" type="ORF">GEV02_31225</name>
</gene>
<sequence length="640" mass="67449">MALHPVLETVTARIIQRSKPSRGAYLAHLEAARVKGVQRGALACTNLAHGFAAFPANDKLSLKELKKPSVAIVSAYNDMLSAHQPFEGYPALIKDAVREVGAVAQFAGGTPAMCDGVTQGQPGMELSLFSRDAIAMSTAIALSHNMFDAAVYLGVCDKIVPGLLIGALHFGHLPAVFVPAGPMTTGLSNSEKAKIRQLYAQGKVGRAELLEGESQSYHSAGTCTFYGTANSNQMLMEVMGLHLPGAAFITPNTPLRDELTKAAAQRAAVITAQSKEYLPVGHVVDEKSIVNAIVALLTTGGSTNHTLHLVAIAKAAGIVIDWNDFDELSKVVPLLTRIYPNGNADVNHFHAAGGTGFVIRELLDGGLLHDDVTTVLGKGLRAHCAEPFLGEGGKGVIWKDSPTESGDEAVLRKITAPFSPDGGTVLVQGNLGRAVMKVSAVKPEHQTVEAPALVFNSQEDFMDAYKAGQLDRDFVAVLRFQGPRANGMPELHALTPALANLQDAGRHVALVTDGRMSGASGKVPAAIHVSPEILAGGPLGLVRDGDIIRVCARTGTLEALVESSVWHSRSLANADLTPNGVGMGRELFAMFRNSVCEAEKGATTFPLPSPIPTTVGLHDKDPVGNTMPGSDEDYSMKKEA</sequence>
<feature type="region of interest" description="Disordered" evidence="11">
    <location>
        <begin position="607"/>
        <end position="640"/>
    </location>
</feature>
<keyword evidence="2 9" id="KW-0004">4Fe-4S</keyword>
<dbReference type="EMBL" id="WHUG01000023">
    <property type="protein sequence ID" value="MQA42615.1"/>
    <property type="molecule type" value="Genomic_DNA"/>
</dbReference>
<evidence type="ECO:0000313" key="15">
    <source>
        <dbReference type="Proteomes" id="UP000440498"/>
    </source>
</evidence>
<dbReference type="UniPathway" id="UPA00226"/>
<keyword evidence="6 9" id="KW-0311">Gluconate utilization</keyword>
<comment type="function">
    <text evidence="9">Catalyzes the dehydration of 6-phospho-D-gluconate to 2-dehydro-3-deoxy-6-phospho-D-gluconate.</text>
</comment>
<feature type="binding site" evidence="9">
    <location>
        <position position="223"/>
    </location>
    <ligand>
        <name>[4Fe-4S] cluster</name>
        <dbReference type="ChEBI" id="CHEBI:49883"/>
    </ligand>
</feature>
<comment type="pathway">
    <text evidence="9">Carbohydrate metabolism; Entner-Doudoroff pathway.</text>
</comment>
<evidence type="ECO:0000256" key="11">
    <source>
        <dbReference type="SAM" id="MobiDB-lite"/>
    </source>
</evidence>
<dbReference type="InterPro" id="IPR004786">
    <property type="entry name" value="6-phosphgluc_deHydtase"/>
</dbReference>
<dbReference type="Gene3D" id="3.50.30.80">
    <property type="entry name" value="IlvD/EDD C-terminal domain-like"/>
    <property type="match status" value="1"/>
</dbReference>
<dbReference type="SUPFAM" id="SSF143975">
    <property type="entry name" value="IlvD/EDD N-terminal domain-like"/>
    <property type="match status" value="1"/>
</dbReference>
<dbReference type="GO" id="GO:0051539">
    <property type="term" value="F:4 iron, 4 sulfur cluster binding"/>
    <property type="evidence" value="ECO:0007669"/>
    <property type="project" value="UniProtKB-UniRule"/>
</dbReference>
<comment type="caution">
    <text evidence="14">The sequence shown here is derived from an EMBL/GenBank/DDBJ whole genome shotgun (WGS) entry which is preliminary data.</text>
</comment>
<evidence type="ECO:0000259" key="12">
    <source>
        <dbReference type="Pfam" id="PF00920"/>
    </source>
</evidence>
<reference evidence="14 15" key="1">
    <citation type="submission" date="2019-10" db="EMBL/GenBank/DDBJ databases">
        <title>Two novel species isolated from a subtropical stream in China.</title>
        <authorList>
            <person name="Lu H."/>
        </authorList>
    </citation>
    <scope>NUCLEOTIDE SEQUENCE [LARGE SCALE GENOMIC DNA]</scope>
    <source>
        <strain evidence="14 15">FT29W</strain>
    </source>
</reference>
<dbReference type="GO" id="GO:0004456">
    <property type="term" value="F:phosphogluconate dehydratase activity"/>
    <property type="evidence" value="ECO:0007669"/>
    <property type="project" value="UniProtKB-UniRule"/>
</dbReference>
<dbReference type="SUPFAM" id="SSF52016">
    <property type="entry name" value="LeuD/IlvD-like"/>
    <property type="match status" value="1"/>
</dbReference>
<feature type="binding site" evidence="9">
    <location>
        <position position="156"/>
    </location>
    <ligand>
        <name>[4Fe-4S] cluster</name>
        <dbReference type="ChEBI" id="CHEBI:49883"/>
    </ligand>
</feature>
<evidence type="ECO:0000256" key="9">
    <source>
        <dbReference type="HAMAP-Rule" id="MF_02094"/>
    </source>
</evidence>
<evidence type="ECO:0000256" key="2">
    <source>
        <dbReference type="ARBA" id="ARBA00022485"/>
    </source>
</evidence>
<dbReference type="GO" id="GO:0009255">
    <property type="term" value="P:Entner-Doudoroff pathway through 6-phosphogluconate"/>
    <property type="evidence" value="ECO:0007669"/>
    <property type="project" value="UniProtKB-UniRule"/>
</dbReference>
<dbReference type="InterPro" id="IPR056740">
    <property type="entry name" value="ILV_EDD_C"/>
</dbReference>
<evidence type="ECO:0000256" key="3">
    <source>
        <dbReference type="ARBA" id="ARBA00022723"/>
    </source>
</evidence>
<keyword evidence="7 9" id="KW-0456">Lyase</keyword>
<organism evidence="14 15">
    <name type="scientific">Rugamonas aquatica</name>
    <dbReference type="NCBI Taxonomy" id="2743357"/>
    <lineage>
        <taxon>Bacteria</taxon>
        <taxon>Pseudomonadati</taxon>
        <taxon>Pseudomonadota</taxon>
        <taxon>Betaproteobacteria</taxon>
        <taxon>Burkholderiales</taxon>
        <taxon>Oxalobacteraceae</taxon>
        <taxon>Telluria group</taxon>
        <taxon>Rugamonas</taxon>
    </lineage>
</organism>
<keyword evidence="3 9" id="KW-0479">Metal-binding</keyword>
<dbReference type="EC" id="4.2.1.12" evidence="9 10"/>
<dbReference type="PANTHER" id="PTHR43661:SF1">
    <property type="entry name" value="PHOSPHOGLUCONATE DEHYDRATASE"/>
    <property type="match status" value="1"/>
</dbReference>
<dbReference type="PROSITE" id="PS00887">
    <property type="entry name" value="ILVD_EDD_2"/>
    <property type="match status" value="1"/>
</dbReference>
<keyword evidence="15" id="KW-1185">Reference proteome</keyword>
<dbReference type="InterPro" id="IPR020558">
    <property type="entry name" value="DiOHA_6PGluconate_deHydtase_CS"/>
</dbReference>
<feature type="domain" description="Dihydroxy-acid/6-phosphogluconate dehydratase C-terminal" evidence="13">
    <location>
        <begin position="410"/>
        <end position="602"/>
    </location>
</feature>
<accession>A0A6A7NBX4</accession>
<comment type="similarity">
    <text evidence="1 9">Belongs to the IlvD/Edd family.</text>
</comment>
<dbReference type="InterPro" id="IPR042096">
    <property type="entry name" value="Dihydro-acid_dehy_C"/>
</dbReference>
<evidence type="ECO:0000256" key="1">
    <source>
        <dbReference type="ARBA" id="ARBA00006486"/>
    </source>
</evidence>
<dbReference type="PROSITE" id="PS00886">
    <property type="entry name" value="ILVD_EDD_1"/>
    <property type="match status" value="1"/>
</dbReference>
<keyword evidence="8 9" id="KW-0119">Carbohydrate metabolism</keyword>
<evidence type="ECO:0000256" key="8">
    <source>
        <dbReference type="ARBA" id="ARBA00023277"/>
    </source>
</evidence>
<dbReference type="RefSeq" id="WP_152841699.1">
    <property type="nucleotide sequence ID" value="NZ_WHUG01000023.1"/>
</dbReference>
<keyword evidence="4 9" id="KW-0408">Iron</keyword>
<dbReference type="GO" id="GO:0005829">
    <property type="term" value="C:cytosol"/>
    <property type="evidence" value="ECO:0007669"/>
    <property type="project" value="TreeGrafter"/>
</dbReference>
<dbReference type="NCBIfam" id="TIGR01196">
    <property type="entry name" value="edd"/>
    <property type="match status" value="1"/>
</dbReference>
<feature type="domain" description="Dihydroxy-acid/6-phosphogluconate dehydratase N-terminal" evidence="12">
    <location>
        <begin position="67"/>
        <end position="381"/>
    </location>
</feature>
<dbReference type="GO" id="GO:0046872">
    <property type="term" value="F:metal ion binding"/>
    <property type="evidence" value="ECO:0007669"/>
    <property type="project" value="UniProtKB-KW"/>
</dbReference>
<dbReference type="InterPro" id="IPR037237">
    <property type="entry name" value="IlvD/EDD_N"/>
</dbReference>
<dbReference type="AlphaFoldDB" id="A0A6A7NBX4"/>
<dbReference type="HAMAP" id="MF_02094">
    <property type="entry name" value="Edd"/>
    <property type="match status" value="1"/>
</dbReference>
<dbReference type="PANTHER" id="PTHR43661">
    <property type="entry name" value="D-XYLONATE DEHYDRATASE"/>
    <property type="match status" value="1"/>
</dbReference>
<dbReference type="GO" id="GO:0019521">
    <property type="term" value="P:D-gluconate metabolic process"/>
    <property type="evidence" value="ECO:0007669"/>
    <property type="project" value="UniProtKB-KW"/>
</dbReference>
<comment type="catalytic activity">
    <reaction evidence="9">
        <text>6-phospho-D-gluconate = 2-dehydro-3-deoxy-6-phospho-D-gluconate + H2O</text>
        <dbReference type="Rhea" id="RHEA:17277"/>
        <dbReference type="ChEBI" id="CHEBI:15377"/>
        <dbReference type="ChEBI" id="CHEBI:57569"/>
        <dbReference type="ChEBI" id="CHEBI:58759"/>
        <dbReference type="EC" id="4.2.1.12"/>
    </reaction>
</comment>
<dbReference type="InterPro" id="IPR000581">
    <property type="entry name" value="ILV_EDD_N"/>
</dbReference>
<protein>
    <recommendedName>
        <fullName evidence="9 10">Phosphogluconate dehydratase</fullName>
        <ecNumber evidence="9 10">4.2.1.12</ecNumber>
    </recommendedName>
</protein>
<proteinExistence type="inferred from homology"/>
<comment type="cofactor">
    <cofactor evidence="9">
        <name>[4Fe-4S] cluster</name>
        <dbReference type="ChEBI" id="CHEBI:49883"/>
    </cofactor>
    <text evidence="9">Binds 1 [4Fe-4S] cluster.</text>
</comment>
<evidence type="ECO:0000256" key="5">
    <source>
        <dbReference type="ARBA" id="ARBA00023014"/>
    </source>
</evidence>
<dbReference type="Proteomes" id="UP000440498">
    <property type="component" value="Unassembled WGS sequence"/>
</dbReference>
<evidence type="ECO:0000313" key="14">
    <source>
        <dbReference type="EMBL" id="MQA42615.1"/>
    </source>
</evidence>
<dbReference type="Pfam" id="PF00920">
    <property type="entry name" value="ILVD_EDD_N"/>
    <property type="match status" value="1"/>
</dbReference>
<evidence type="ECO:0000256" key="7">
    <source>
        <dbReference type="ARBA" id="ARBA00023239"/>
    </source>
</evidence>
<name>A0A6A7NBX4_9BURK</name>
<evidence type="ECO:0000256" key="4">
    <source>
        <dbReference type="ARBA" id="ARBA00023004"/>
    </source>
</evidence>
<evidence type="ECO:0000259" key="13">
    <source>
        <dbReference type="Pfam" id="PF24877"/>
    </source>
</evidence>
<evidence type="ECO:0000256" key="6">
    <source>
        <dbReference type="ARBA" id="ARBA00023064"/>
    </source>
</evidence>
<keyword evidence="5 9" id="KW-0411">Iron-sulfur</keyword>